<dbReference type="InterPro" id="IPR037055">
    <property type="entry name" value="MHC_I-like_Ag-recog_sf"/>
</dbReference>
<evidence type="ECO:0000313" key="17">
    <source>
        <dbReference type="RefSeq" id="XP_070459049.1"/>
    </source>
</evidence>
<comment type="similarity">
    <text evidence="3">Belongs to the NKG2D ligand family.</text>
</comment>
<dbReference type="GeneID" id="103548732"/>
<dbReference type="Gene3D" id="3.30.500.10">
    <property type="entry name" value="MHC class I-like antigen recognition-like"/>
    <property type="match status" value="1"/>
</dbReference>
<gene>
    <name evidence="15 16 17 18 19 20" type="primary">LOC103548732</name>
</gene>
<evidence type="ECO:0000256" key="1">
    <source>
        <dbReference type="ARBA" id="ARBA00002305"/>
    </source>
</evidence>
<evidence type="ECO:0000313" key="20">
    <source>
        <dbReference type="RefSeq" id="XP_070459052.1"/>
    </source>
</evidence>
<accession>A0ABM4N286</accession>
<dbReference type="RefSeq" id="XP_008514888.1">
    <property type="nucleotide sequence ID" value="XM_008516666.2"/>
</dbReference>
<dbReference type="InterPro" id="IPR029287">
    <property type="entry name" value="RAE-1"/>
</dbReference>
<dbReference type="RefSeq" id="XP_008514891.1">
    <property type="nucleotide sequence ID" value="XM_008516669.2"/>
</dbReference>
<dbReference type="InterPro" id="IPR050208">
    <property type="entry name" value="MHC_class-I_related"/>
</dbReference>
<dbReference type="Proteomes" id="UP001652662">
    <property type="component" value="Chromosome 32"/>
</dbReference>
<reference evidence="15 16" key="1">
    <citation type="submission" date="2025-05" db="UniProtKB">
        <authorList>
            <consortium name="RefSeq"/>
        </authorList>
    </citation>
    <scope>IDENTIFICATION</scope>
    <source>
        <tissue evidence="15 16">Blood</tissue>
    </source>
</reference>
<sequence>MSLPSHTARLLWKILLLIEAWQTLGHDAHSLCLDLTVKPQARPGQPWYEVQGSVDRKPFLQYDSDSKKVRALGLLGEKVNATNAWTDLTRTLGEVGQELRMVLPVIRLEKNRTRGLPTLQVKLCCQQEAERCTGASWQFSINGQTAVFDTMSMNWTVIDPGVRGIQEEWENSQDLAEHFRKLSAGDCSHWLREFLEHWEKVLEPTEPPLKTPDTHQSSSMWINPGIIASIVICLVLIVSVLIGIIIMKCRRRSGTREADPSSEASSLDHEKVMLDQISVTELDSC</sequence>
<protein>
    <submittedName>
        <fullName evidence="15 16">Retinoic acid early transcript 1E</fullName>
    </submittedName>
</protein>
<dbReference type="RefSeq" id="XP_070459050.1">
    <property type="nucleotide sequence ID" value="XM_070602949.1"/>
</dbReference>
<keyword evidence="4" id="KW-1003">Cell membrane</keyword>
<dbReference type="PANTHER" id="PTHR16675:SF64">
    <property type="entry name" value="RETINOIC ACID EARLY TRANSCRIPT 1E"/>
    <property type="match status" value="1"/>
</dbReference>
<keyword evidence="11" id="KW-0812">Transmembrane</keyword>
<evidence type="ECO:0000256" key="2">
    <source>
        <dbReference type="ARBA" id="ARBA00004609"/>
    </source>
</evidence>
<comment type="function">
    <text evidence="1">Acts as a ligand for KLRK1.</text>
</comment>
<dbReference type="RefSeq" id="XP_070459052.1">
    <property type="nucleotide sequence ID" value="XM_070602951.1"/>
</dbReference>
<evidence type="ECO:0000313" key="15">
    <source>
        <dbReference type="RefSeq" id="XP_008514888.1"/>
    </source>
</evidence>
<evidence type="ECO:0000259" key="13">
    <source>
        <dbReference type="Pfam" id="PF14586"/>
    </source>
</evidence>
<dbReference type="Pfam" id="PF14586">
    <property type="entry name" value="MHC_I_2"/>
    <property type="match status" value="1"/>
</dbReference>
<evidence type="ECO:0000313" key="16">
    <source>
        <dbReference type="RefSeq" id="XP_008514891.1"/>
    </source>
</evidence>
<evidence type="ECO:0000256" key="12">
    <source>
        <dbReference type="SAM" id="SignalP"/>
    </source>
</evidence>
<keyword evidence="11" id="KW-1133">Transmembrane helix</keyword>
<evidence type="ECO:0000256" key="6">
    <source>
        <dbReference type="ARBA" id="ARBA00022729"/>
    </source>
</evidence>
<keyword evidence="8" id="KW-1015">Disulfide bond</keyword>
<dbReference type="InterPro" id="IPR011162">
    <property type="entry name" value="MHC_I/II-like_Ag-recog"/>
</dbReference>
<dbReference type="PANTHER" id="PTHR16675">
    <property type="entry name" value="MHC CLASS I-RELATED"/>
    <property type="match status" value="1"/>
</dbReference>
<evidence type="ECO:0000313" key="14">
    <source>
        <dbReference type="Proteomes" id="UP001652662"/>
    </source>
</evidence>
<feature type="transmembrane region" description="Helical" evidence="11">
    <location>
        <begin position="221"/>
        <end position="246"/>
    </location>
</feature>
<feature type="domain" description="Retinoic acid early-inducible protein 1" evidence="13">
    <location>
        <begin position="27"/>
        <end position="196"/>
    </location>
</feature>
<evidence type="ECO:0000313" key="19">
    <source>
        <dbReference type="RefSeq" id="XP_070459051.1"/>
    </source>
</evidence>
<keyword evidence="14" id="KW-1185">Reference proteome</keyword>
<evidence type="ECO:0000256" key="10">
    <source>
        <dbReference type="ARBA" id="ARBA00023288"/>
    </source>
</evidence>
<dbReference type="SUPFAM" id="SSF54452">
    <property type="entry name" value="MHC antigen-recognition domain"/>
    <property type="match status" value="1"/>
</dbReference>
<keyword evidence="7 11" id="KW-0472">Membrane</keyword>
<name>A0ABM4N286_EQUPR</name>
<evidence type="ECO:0000256" key="5">
    <source>
        <dbReference type="ARBA" id="ARBA00022622"/>
    </source>
</evidence>
<evidence type="ECO:0000256" key="11">
    <source>
        <dbReference type="SAM" id="Phobius"/>
    </source>
</evidence>
<keyword evidence="6 12" id="KW-0732">Signal</keyword>
<proteinExistence type="inferred from homology"/>
<dbReference type="RefSeq" id="XP_070459051.1">
    <property type="nucleotide sequence ID" value="XM_070602950.1"/>
</dbReference>
<evidence type="ECO:0000256" key="7">
    <source>
        <dbReference type="ARBA" id="ARBA00023136"/>
    </source>
</evidence>
<organism evidence="14 20">
    <name type="scientific">Equus przewalskii</name>
    <name type="common">Przewalski's horse</name>
    <name type="synonym">Equus caballus przewalskii</name>
    <dbReference type="NCBI Taxonomy" id="9798"/>
    <lineage>
        <taxon>Eukaryota</taxon>
        <taxon>Metazoa</taxon>
        <taxon>Chordata</taxon>
        <taxon>Craniata</taxon>
        <taxon>Vertebrata</taxon>
        <taxon>Euteleostomi</taxon>
        <taxon>Mammalia</taxon>
        <taxon>Eutheria</taxon>
        <taxon>Laurasiatheria</taxon>
        <taxon>Perissodactyla</taxon>
        <taxon>Equidae</taxon>
        <taxon>Equus</taxon>
    </lineage>
</organism>
<keyword evidence="10" id="KW-0449">Lipoprotein</keyword>
<evidence type="ECO:0000313" key="18">
    <source>
        <dbReference type="RefSeq" id="XP_070459050.1"/>
    </source>
</evidence>
<evidence type="ECO:0000256" key="9">
    <source>
        <dbReference type="ARBA" id="ARBA00023180"/>
    </source>
</evidence>
<evidence type="ECO:0000256" key="8">
    <source>
        <dbReference type="ARBA" id="ARBA00023157"/>
    </source>
</evidence>
<dbReference type="RefSeq" id="XP_070459049.1">
    <property type="nucleotide sequence ID" value="XM_070602948.1"/>
</dbReference>
<keyword evidence="9" id="KW-0325">Glycoprotein</keyword>
<feature type="chain" id="PRO_5045026887" evidence="12">
    <location>
        <begin position="26"/>
        <end position="285"/>
    </location>
</feature>
<feature type="signal peptide" evidence="12">
    <location>
        <begin position="1"/>
        <end position="25"/>
    </location>
</feature>
<evidence type="ECO:0000256" key="3">
    <source>
        <dbReference type="ARBA" id="ARBA00008353"/>
    </source>
</evidence>
<evidence type="ECO:0000256" key="4">
    <source>
        <dbReference type="ARBA" id="ARBA00022475"/>
    </source>
</evidence>
<comment type="subcellular location">
    <subcellularLocation>
        <location evidence="2">Cell membrane</location>
        <topology evidence="2">Lipid-anchor</topology>
        <topology evidence="2">GPI-anchor</topology>
    </subcellularLocation>
</comment>
<keyword evidence="5" id="KW-0336">GPI-anchor</keyword>